<dbReference type="KEGG" id="pkb:B4V02_09455"/>
<evidence type="ECO:0000313" key="2">
    <source>
        <dbReference type="Proteomes" id="UP000214666"/>
    </source>
</evidence>
<dbReference type="Proteomes" id="UP000214666">
    <property type="component" value="Chromosome"/>
</dbReference>
<dbReference type="STRING" id="172713.GCA_001705305_03895"/>
<proteinExistence type="predicted"/>
<dbReference type="Pfam" id="PF11009">
    <property type="entry name" value="BrxC"/>
    <property type="match status" value="1"/>
</dbReference>
<dbReference type="InterPro" id="IPR022551">
    <property type="entry name" value="BrxC"/>
</dbReference>
<dbReference type="AlphaFoldDB" id="A0A222WLQ5"/>
<dbReference type="SUPFAM" id="SSF52833">
    <property type="entry name" value="Thioredoxin-like"/>
    <property type="match status" value="1"/>
</dbReference>
<dbReference type="OrthoDB" id="677051at2"/>
<dbReference type="Gene3D" id="3.40.30.10">
    <property type="entry name" value="Glutaredoxin"/>
    <property type="match status" value="1"/>
</dbReference>
<dbReference type="InterPro" id="IPR036249">
    <property type="entry name" value="Thioredoxin-like_sf"/>
</dbReference>
<sequence>MGTMTKITTVQQLNTALEATSDKPLLLFKHSTRCPISSGAYQEMESYLQAAPNENIEYGIIYVVEDRPVSNEAAERLQIKHESPQAILIKDGEAVWHTSHSNITAGALHDHLT</sequence>
<dbReference type="NCBIfam" id="TIGR04019">
    <property type="entry name" value="B_thiol_YtxJ"/>
    <property type="match status" value="1"/>
</dbReference>
<reference evidence="1 2" key="1">
    <citation type="submission" date="2017-03" db="EMBL/GenBank/DDBJ databases">
        <title>Complete genome sequence of Paenibacillus Kribbensis producing bioflocculants.</title>
        <authorList>
            <person name="Lee H.-G."/>
            <person name="Oh H.-M."/>
        </authorList>
    </citation>
    <scope>NUCLEOTIDE SEQUENCE [LARGE SCALE GENOMIC DNA]</scope>
    <source>
        <strain evidence="1 2">AM49</strain>
    </source>
</reference>
<dbReference type="EMBL" id="CP020028">
    <property type="protein sequence ID" value="ASR46884.1"/>
    <property type="molecule type" value="Genomic_DNA"/>
</dbReference>
<dbReference type="RefSeq" id="WP_094154595.1">
    <property type="nucleotide sequence ID" value="NZ_CP020028.1"/>
</dbReference>
<accession>A0A222WLQ5</accession>
<keyword evidence="2" id="KW-1185">Reference proteome</keyword>
<gene>
    <name evidence="1" type="ORF">B4V02_09455</name>
</gene>
<protein>
    <submittedName>
        <fullName evidence="1">General stress protein</fullName>
    </submittedName>
</protein>
<name>A0A222WLQ5_9BACL</name>
<organism evidence="1 2">
    <name type="scientific">Paenibacillus kribbensis</name>
    <dbReference type="NCBI Taxonomy" id="172713"/>
    <lineage>
        <taxon>Bacteria</taxon>
        <taxon>Bacillati</taxon>
        <taxon>Bacillota</taxon>
        <taxon>Bacilli</taxon>
        <taxon>Bacillales</taxon>
        <taxon>Paenibacillaceae</taxon>
        <taxon>Paenibacillus</taxon>
    </lineage>
</organism>
<evidence type="ECO:0000313" key="1">
    <source>
        <dbReference type="EMBL" id="ASR46884.1"/>
    </source>
</evidence>